<dbReference type="Proteomes" id="UP000215914">
    <property type="component" value="Unassembled WGS sequence"/>
</dbReference>
<reference evidence="1" key="1">
    <citation type="journal article" date="2017" name="Nature">
        <title>The sunflower genome provides insights into oil metabolism, flowering and Asterid evolution.</title>
        <authorList>
            <person name="Badouin H."/>
            <person name="Gouzy J."/>
            <person name="Grassa C.J."/>
            <person name="Murat F."/>
            <person name="Staton S.E."/>
            <person name="Cottret L."/>
            <person name="Lelandais-Briere C."/>
            <person name="Owens G.L."/>
            <person name="Carrere S."/>
            <person name="Mayjonade B."/>
            <person name="Legrand L."/>
            <person name="Gill N."/>
            <person name="Kane N.C."/>
            <person name="Bowers J.E."/>
            <person name="Hubner S."/>
            <person name="Bellec A."/>
            <person name="Berard A."/>
            <person name="Berges H."/>
            <person name="Blanchet N."/>
            <person name="Boniface M.C."/>
            <person name="Brunel D."/>
            <person name="Catrice O."/>
            <person name="Chaidir N."/>
            <person name="Claudel C."/>
            <person name="Donnadieu C."/>
            <person name="Faraut T."/>
            <person name="Fievet G."/>
            <person name="Helmstetter N."/>
            <person name="King M."/>
            <person name="Knapp S.J."/>
            <person name="Lai Z."/>
            <person name="Le Paslier M.C."/>
            <person name="Lippi Y."/>
            <person name="Lorenzon L."/>
            <person name="Mandel J.R."/>
            <person name="Marage G."/>
            <person name="Marchand G."/>
            <person name="Marquand E."/>
            <person name="Bret-Mestries E."/>
            <person name="Morien E."/>
            <person name="Nambeesan S."/>
            <person name="Nguyen T."/>
            <person name="Pegot-Espagnet P."/>
            <person name="Pouilly N."/>
            <person name="Raftis F."/>
            <person name="Sallet E."/>
            <person name="Schiex T."/>
            <person name="Thomas J."/>
            <person name="Vandecasteele C."/>
            <person name="Vares D."/>
            <person name="Vear F."/>
            <person name="Vautrin S."/>
            <person name="Crespi M."/>
            <person name="Mangin B."/>
            <person name="Burke J.M."/>
            <person name="Salse J."/>
            <person name="Munos S."/>
            <person name="Vincourt P."/>
            <person name="Rieseberg L.H."/>
            <person name="Langlade N.B."/>
        </authorList>
    </citation>
    <scope>NUCLEOTIDE SEQUENCE</scope>
    <source>
        <tissue evidence="1">Leaves</tissue>
    </source>
</reference>
<organism evidence="1 2">
    <name type="scientific">Helianthus annuus</name>
    <name type="common">Common sunflower</name>
    <dbReference type="NCBI Taxonomy" id="4232"/>
    <lineage>
        <taxon>Eukaryota</taxon>
        <taxon>Viridiplantae</taxon>
        <taxon>Streptophyta</taxon>
        <taxon>Embryophyta</taxon>
        <taxon>Tracheophyta</taxon>
        <taxon>Spermatophyta</taxon>
        <taxon>Magnoliopsida</taxon>
        <taxon>eudicotyledons</taxon>
        <taxon>Gunneridae</taxon>
        <taxon>Pentapetalae</taxon>
        <taxon>asterids</taxon>
        <taxon>campanulids</taxon>
        <taxon>Asterales</taxon>
        <taxon>Asteraceae</taxon>
        <taxon>Asteroideae</taxon>
        <taxon>Heliantheae alliance</taxon>
        <taxon>Heliantheae</taxon>
        <taxon>Helianthus</taxon>
    </lineage>
</organism>
<evidence type="ECO:0000313" key="1">
    <source>
        <dbReference type="EMBL" id="KAF5761758.1"/>
    </source>
</evidence>
<protein>
    <submittedName>
        <fullName evidence="1">Uncharacterized protein</fullName>
    </submittedName>
</protein>
<accession>A0A9K3H0A0</accession>
<dbReference type="Gramene" id="mRNA:HanXRQr2_Chr16g0768801">
    <property type="protein sequence ID" value="CDS:HanXRQr2_Chr16g0768801.1"/>
    <property type="gene ID" value="HanXRQr2_Chr16g0768801"/>
</dbReference>
<dbReference type="AlphaFoldDB" id="A0A9K3H0A0"/>
<gene>
    <name evidence="1" type="ORF">HanXRQr2_Chr16g0768801</name>
</gene>
<keyword evidence="2" id="KW-1185">Reference proteome</keyword>
<comment type="caution">
    <text evidence="1">The sequence shown here is derived from an EMBL/GenBank/DDBJ whole genome shotgun (WGS) entry which is preliminary data.</text>
</comment>
<name>A0A9K3H0A0_HELAN</name>
<proteinExistence type="predicted"/>
<sequence>MSEILMQKKKIIFKYKKENLRDHYNLRVRNNVMVYGTKLTHGSRIEREGIIKATP</sequence>
<evidence type="ECO:0000313" key="2">
    <source>
        <dbReference type="Proteomes" id="UP000215914"/>
    </source>
</evidence>
<dbReference type="EMBL" id="MNCJ02000331">
    <property type="protein sequence ID" value="KAF5761758.1"/>
    <property type="molecule type" value="Genomic_DNA"/>
</dbReference>
<reference evidence="1" key="2">
    <citation type="submission" date="2020-06" db="EMBL/GenBank/DDBJ databases">
        <title>Helianthus annuus Genome sequencing and assembly Release 2.</title>
        <authorList>
            <person name="Gouzy J."/>
            <person name="Langlade N."/>
            <person name="Munos S."/>
        </authorList>
    </citation>
    <scope>NUCLEOTIDE SEQUENCE</scope>
    <source>
        <tissue evidence="1">Leaves</tissue>
    </source>
</reference>